<comment type="caution">
    <text evidence="2">The sequence shown here is derived from an EMBL/GenBank/DDBJ whole genome shotgun (WGS) entry which is preliminary data.</text>
</comment>
<feature type="compositionally biased region" description="Pro residues" evidence="1">
    <location>
        <begin position="464"/>
        <end position="473"/>
    </location>
</feature>
<evidence type="ECO:0000256" key="1">
    <source>
        <dbReference type="SAM" id="MobiDB-lite"/>
    </source>
</evidence>
<reference evidence="2 3" key="1">
    <citation type="submission" date="2021-04" db="EMBL/GenBank/DDBJ databases">
        <authorList>
            <person name="De Guttry C."/>
            <person name="Zahm M."/>
            <person name="Klopp C."/>
            <person name="Cabau C."/>
            <person name="Louis A."/>
            <person name="Berthelot C."/>
            <person name="Parey E."/>
            <person name="Roest Crollius H."/>
            <person name="Montfort J."/>
            <person name="Robinson-Rechavi M."/>
            <person name="Bucao C."/>
            <person name="Bouchez O."/>
            <person name="Gislard M."/>
            <person name="Lluch J."/>
            <person name="Milhes M."/>
            <person name="Lampietro C."/>
            <person name="Lopez Roques C."/>
            <person name="Donnadieu C."/>
            <person name="Braasch I."/>
            <person name="Desvignes T."/>
            <person name="Postlethwait J."/>
            <person name="Bobe J."/>
            <person name="Wedekind C."/>
            <person name="Guiguen Y."/>
        </authorList>
    </citation>
    <scope>NUCLEOTIDE SEQUENCE [LARGE SCALE GENOMIC DNA]</scope>
    <source>
        <strain evidence="2">Cs_M1</strain>
        <tissue evidence="2">Blood</tissue>
    </source>
</reference>
<protein>
    <submittedName>
        <fullName evidence="2">Uncharacterized protein</fullName>
    </submittedName>
</protein>
<feature type="compositionally biased region" description="Basic and acidic residues" evidence="1">
    <location>
        <begin position="315"/>
        <end position="326"/>
    </location>
</feature>
<feature type="region of interest" description="Disordered" evidence="1">
    <location>
        <begin position="65"/>
        <end position="106"/>
    </location>
</feature>
<dbReference type="AlphaFoldDB" id="A0AAN8LQS1"/>
<sequence>MFSIFVCQSGWWQCRRIDMRPSSLIGWCELNGGVGARPSGLCTWISLLTQQQGCGSELLKERQTAEQYSGRNTRDSYPAGGPHRGTWAPVNSRPWGPSNRYNGGINQSQHLNKIYNDRGARPSFHSQGRGPQQNQRPAIRPWAQKDQAYETQGWHQDSPRSFQNHGRNQGGYQTGPGEPYTIWDSYNNQPPRYGGPHQHQRPRDPPGDLGSPAERWAASDRSRAFPGRMIDQGPGPWKRPPPHKHHRGQPPHRSPPSQHSPPPKEDCPAKRSRTSGPEQPSHRGSKHLSGPDQPQSPPHYLPPKQGFWNQSYDRPGPRTHAERRTSSTELQESTKSRLGRLNYSTHHSTHTPVPQVPFNGQGPPPSSYPRHPPPSHPCGGSRPPHHGSRVEVDGQSQPPPHQQTTPACLTVSTTSVPHHPPQYLSTTPQPHAPTDSRGIRPPPSSLLQSLPTATAATEMEAPQPRAPPAPLASPAPPLLVRPVGRNTLHLIRGILTLALAHPVNGDQGPPHLVPHLPLSLPPAQG</sequence>
<feature type="region of interest" description="Disordered" evidence="1">
    <location>
        <begin position="118"/>
        <end position="473"/>
    </location>
</feature>
<feature type="compositionally biased region" description="Pro residues" evidence="1">
    <location>
        <begin position="362"/>
        <end position="376"/>
    </location>
</feature>
<organism evidence="2 3">
    <name type="scientific">Coregonus suidteri</name>
    <dbReference type="NCBI Taxonomy" id="861788"/>
    <lineage>
        <taxon>Eukaryota</taxon>
        <taxon>Metazoa</taxon>
        <taxon>Chordata</taxon>
        <taxon>Craniata</taxon>
        <taxon>Vertebrata</taxon>
        <taxon>Euteleostomi</taxon>
        <taxon>Actinopterygii</taxon>
        <taxon>Neopterygii</taxon>
        <taxon>Teleostei</taxon>
        <taxon>Protacanthopterygii</taxon>
        <taxon>Salmoniformes</taxon>
        <taxon>Salmonidae</taxon>
        <taxon>Coregoninae</taxon>
        <taxon>Coregonus</taxon>
    </lineage>
</organism>
<dbReference type="EMBL" id="JAGTTL010000010">
    <property type="protein sequence ID" value="KAK6316903.1"/>
    <property type="molecule type" value="Genomic_DNA"/>
</dbReference>
<name>A0AAN8LQS1_9TELE</name>
<feature type="compositionally biased region" description="Polar residues" evidence="1">
    <location>
        <begin position="342"/>
        <end position="352"/>
    </location>
</feature>
<accession>A0AAN8LQS1</accession>
<evidence type="ECO:0000313" key="3">
    <source>
        <dbReference type="Proteomes" id="UP001356427"/>
    </source>
</evidence>
<feature type="compositionally biased region" description="Polar residues" evidence="1">
    <location>
        <begin position="124"/>
        <end position="136"/>
    </location>
</feature>
<dbReference type="Proteomes" id="UP001356427">
    <property type="component" value="Unassembled WGS sequence"/>
</dbReference>
<feature type="compositionally biased region" description="Polar residues" evidence="1">
    <location>
        <begin position="149"/>
        <end position="167"/>
    </location>
</feature>
<feature type="compositionally biased region" description="Basic residues" evidence="1">
    <location>
        <begin position="240"/>
        <end position="250"/>
    </location>
</feature>
<proteinExistence type="predicted"/>
<keyword evidence="3" id="KW-1185">Reference proteome</keyword>
<evidence type="ECO:0000313" key="2">
    <source>
        <dbReference type="EMBL" id="KAK6316903.1"/>
    </source>
</evidence>
<gene>
    <name evidence="2" type="ORF">J4Q44_G00123030</name>
</gene>
<feature type="compositionally biased region" description="Pro residues" evidence="1">
    <location>
        <begin position="252"/>
        <end position="261"/>
    </location>
</feature>
<feature type="compositionally biased region" description="Low complexity" evidence="1">
    <location>
        <begin position="445"/>
        <end position="463"/>
    </location>
</feature>